<dbReference type="InterPro" id="IPR009457">
    <property type="entry name" value="THH1/TOM1/TOM3_dom"/>
</dbReference>
<evidence type="ECO:0000256" key="1">
    <source>
        <dbReference type="ARBA" id="ARBA00004128"/>
    </source>
</evidence>
<dbReference type="PANTHER" id="PTHR31142:SF4">
    <property type="entry name" value="OS01G0751300 PROTEIN"/>
    <property type="match status" value="1"/>
</dbReference>
<evidence type="ECO:0000256" key="5">
    <source>
        <dbReference type="ARBA" id="ARBA00023136"/>
    </source>
</evidence>
<proteinExistence type="inferred from homology"/>
<feature type="transmembrane region" description="Helical" evidence="6">
    <location>
        <begin position="52"/>
        <end position="78"/>
    </location>
</feature>
<dbReference type="STRING" id="3469.A0A4Y7ID57"/>
<evidence type="ECO:0000256" key="2">
    <source>
        <dbReference type="ARBA" id="ARBA00006779"/>
    </source>
</evidence>
<accession>A0A4Y7ID57</accession>
<comment type="similarity">
    <text evidence="2">Belongs to the plant tobamovirus multiplication TOM1 protein family.</text>
</comment>
<gene>
    <name evidence="8" type="ORF">C5167_038379</name>
</gene>
<evidence type="ECO:0000256" key="6">
    <source>
        <dbReference type="SAM" id="Phobius"/>
    </source>
</evidence>
<dbReference type="GO" id="GO:0005774">
    <property type="term" value="C:vacuolar membrane"/>
    <property type="evidence" value="ECO:0007669"/>
    <property type="project" value="UniProtKB-SubCell"/>
</dbReference>
<protein>
    <recommendedName>
        <fullName evidence="7">THH1/TOM1/TOM3 domain-containing protein</fullName>
    </recommendedName>
</protein>
<evidence type="ECO:0000313" key="8">
    <source>
        <dbReference type="EMBL" id="RZC45438.1"/>
    </source>
</evidence>
<comment type="subcellular location">
    <subcellularLocation>
        <location evidence="1">Vacuole membrane</location>
        <topology evidence="1">Multi-pass membrane protein</topology>
    </subcellularLocation>
</comment>
<name>A0A4Y7ID57_PAPSO</name>
<evidence type="ECO:0000256" key="4">
    <source>
        <dbReference type="ARBA" id="ARBA00022989"/>
    </source>
</evidence>
<dbReference type="OMA" id="TDIPYNW"/>
<evidence type="ECO:0000256" key="3">
    <source>
        <dbReference type="ARBA" id="ARBA00022692"/>
    </source>
</evidence>
<feature type="domain" description="THH1/TOM1/TOM3" evidence="7">
    <location>
        <begin position="13"/>
        <end position="86"/>
    </location>
</feature>
<dbReference type="InterPro" id="IPR040226">
    <property type="entry name" value="THH1/TOM1/TOM3"/>
</dbReference>
<evidence type="ECO:0000259" key="7">
    <source>
        <dbReference type="Pfam" id="PF06454"/>
    </source>
</evidence>
<dbReference type="Gramene" id="RZC45438">
    <property type="protein sequence ID" value="RZC45438"/>
    <property type="gene ID" value="C5167_038379"/>
</dbReference>
<dbReference type="Proteomes" id="UP000316621">
    <property type="component" value="Chromosome 1"/>
</dbReference>
<sequence>MKKVRSDKASTEMWKVAGLAVVSVVCFTTSAVVALASNVPLLYHWHPVNANGVITSVLIIIYYFIGSSVPSAFVLWVMREMPPPFVDSRQAQSRVPQLRTVPFIEDRPVATHQAHRWTTVTSSQNKAVGVSQTAATRILLCQRAGAETEGKKSDGVVAV</sequence>
<dbReference type="Pfam" id="PF06454">
    <property type="entry name" value="THH1_TOM1-3_dom"/>
    <property type="match status" value="1"/>
</dbReference>
<dbReference type="AlphaFoldDB" id="A0A4Y7ID57"/>
<evidence type="ECO:0000313" key="9">
    <source>
        <dbReference type="Proteomes" id="UP000316621"/>
    </source>
</evidence>
<keyword evidence="4 6" id="KW-1133">Transmembrane helix</keyword>
<dbReference type="EMBL" id="CM010715">
    <property type="protein sequence ID" value="RZC45438.1"/>
    <property type="molecule type" value="Genomic_DNA"/>
</dbReference>
<reference evidence="8 9" key="1">
    <citation type="journal article" date="2018" name="Science">
        <title>The opium poppy genome and morphinan production.</title>
        <authorList>
            <person name="Guo L."/>
            <person name="Winzer T."/>
            <person name="Yang X."/>
            <person name="Li Y."/>
            <person name="Ning Z."/>
            <person name="He Z."/>
            <person name="Teodor R."/>
            <person name="Lu Y."/>
            <person name="Bowser T.A."/>
            <person name="Graham I.A."/>
            <person name="Ye K."/>
        </authorList>
    </citation>
    <scope>NUCLEOTIDE SEQUENCE [LARGE SCALE GENOMIC DNA]</scope>
    <source>
        <strain evidence="9">cv. HN1</strain>
        <tissue evidence="8">Leaves</tissue>
    </source>
</reference>
<organism evidence="8 9">
    <name type="scientific">Papaver somniferum</name>
    <name type="common">Opium poppy</name>
    <dbReference type="NCBI Taxonomy" id="3469"/>
    <lineage>
        <taxon>Eukaryota</taxon>
        <taxon>Viridiplantae</taxon>
        <taxon>Streptophyta</taxon>
        <taxon>Embryophyta</taxon>
        <taxon>Tracheophyta</taxon>
        <taxon>Spermatophyta</taxon>
        <taxon>Magnoliopsida</taxon>
        <taxon>Ranunculales</taxon>
        <taxon>Papaveraceae</taxon>
        <taxon>Papaveroideae</taxon>
        <taxon>Papaver</taxon>
    </lineage>
</organism>
<keyword evidence="5 6" id="KW-0472">Membrane</keyword>
<keyword evidence="9" id="KW-1185">Reference proteome</keyword>
<keyword evidence="3 6" id="KW-0812">Transmembrane</keyword>
<dbReference type="PANTHER" id="PTHR31142">
    <property type="entry name" value="TOBAMOVIRUS MULTIPLICATION PROTEIN 1-LIKE ISOFORM X1"/>
    <property type="match status" value="1"/>
</dbReference>